<evidence type="ECO:0008006" key="3">
    <source>
        <dbReference type="Google" id="ProtNLM"/>
    </source>
</evidence>
<keyword evidence="2" id="KW-1185">Reference proteome</keyword>
<name>A0ABV9JVQ0_9BACI</name>
<dbReference type="Proteomes" id="UP001595988">
    <property type="component" value="Unassembled WGS sequence"/>
</dbReference>
<dbReference type="RefSeq" id="WP_256705886.1">
    <property type="nucleotide sequence ID" value="NZ_JBHSFT010000008.1"/>
</dbReference>
<dbReference type="EMBL" id="JBHSFT010000008">
    <property type="protein sequence ID" value="MFC4661766.1"/>
    <property type="molecule type" value="Genomic_DNA"/>
</dbReference>
<accession>A0ABV9JVQ0</accession>
<reference evidence="2" key="1">
    <citation type="journal article" date="2019" name="Int. J. Syst. Evol. Microbiol.">
        <title>The Global Catalogue of Microorganisms (GCM) 10K type strain sequencing project: providing services to taxonomists for standard genome sequencing and annotation.</title>
        <authorList>
            <consortium name="The Broad Institute Genomics Platform"/>
            <consortium name="The Broad Institute Genome Sequencing Center for Infectious Disease"/>
            <person name="Wu L."/>
            <person name="Ma J."/>
        </authorList>
    </citation>
    <scope>NUCLEOTIDE SEQUENCE [LARGE SCALE GENOMIC DNA]</scope>
    <source>
        <strain evidence="2">CCUG 37257</strain>
    </source>
</reference>
<evidence type="ECO:0000313" key="1">
    <source>
        <dbReference type="EMBL" id="MFC4661766.1"/>
    </source>
</evidence>
<sequence>MKKKFKITIPFIDREDGGRFIDALDLQTGITYGYYESEVRSLHKIGLGELENYLMRRMHLIKSGAYDDAETEK</sequence>
<protein>
    <recommendedName>
        <fullName evidence="3">Phage protein</fullName>
    </recommendedName>
</protein>
<proteinExistence type="predicted"/>
<gene>
    <name evidence="1" type="ORF">ACFO3P_05990</name>
</gene>
<evidence type="ECO:0000313" key="2">
    <source>
        <dbReference type="Proteomes" id="UP001595988"/>
    </source>
</evidence>
<organism evidence="1 2">
    <name type="scientific">Oceanobacillus aidingensis</name>
    <dbReference type="NCBI Taxonomy" id="645964"/>
    <lineage>
        <taxon>Bacteria</taxon>
        <taxon>Bacillati</taxon>
        <taxon>Bacillota</taxon>
        <taxon>Bacilli</taxon>
        <taxon>Bacillales</taxon>
        <taxon>Bacillaceae</taxon>
        <taxon>Oceanobacillus</taxon>
    </lineage>
</organism>
<comment type="caution">
    <text evidence="1">The sequence shown here is derived from an EMBL/GenBank/DDBJ whole genome shotgun (WGS) entry which is preliminary data.</text>
</comment>